<evidence type="ECO:0000256" key="3">
    <source>
        <dbReference type="ARBA" id="ARBA00023242"/>
    </source>
</evidence>
<evidence type="ECO:0000256" key="1">
    <source>
        <dbReference type="ARBA" id="ARBA00004123"/>
    </source>
</evidence>
<dbReference type="InterPro" id="IPR001611">
    <property type="entry name" value="Leu-rich_rpt"/>
</dbReference>
<accession>A0ABM1F8Q7</accession>
<keyword evidence="4" id="KW-1185">Reference proteome</keyword>
<dbReference type="InterPro" id="IPR052311">
    <property type="entry name" value="MMS22L-TONSL_complex_comp"/>
</dbReference>
<dbReference type="SUPFAM" id="SSF52047">
    <property type="entry name" value="RNI-like"/>
    <property type="match status" value="1"/>
</dbReference>
<dbReference type="SMART" id="SM00368">
    <property type="entry name" value="LRR_RI"/>
    <property type="match status" value="3"/>
</dbReference>
<evidence type="ECO:0000313" key="5">
    <source>
        <dbReference type="RefSeq" id="XP_014680828.1"/>
    </source>
</evidence>
<keyword evidence="3" id="KW-0539">Nucleus</keyword>
<dbReference type="InterPro" id="IPR032675">
    <property type="entry name" value="LRR_dom_sf"/>
</dbReference>
<dbReference type="Proteomes" id="UP000695022">
    <property type="component" value="Unplaced"/>
</dbReference>
<keyword evidence="2" id="KW-0677">Repeat</keyword>
<name>A0ABM1F8Q7_PRICU</name>
<dbReference type="RefSeq" id="XP_014680828.1">
    <property type="nucleotide sequence ID" value="XM_014825342.1"/>
</dbReference>
<dbReference type="GeneID" id="106820773"/>
<dbReference type="PANTHER" id="PTHR46358:SF1">
    <property type="entry name" value="TONSOKU-LIKE PROTEIN"/>
    <property type="match status" value="1"/>
</dbReference>
<comment type="subcellular location">
    <subcellularLocation>
        <location evidence="1">Nucleus</location>
    </subcellularLocation>
</comment>
<organism evidence="4 5">
    <name type="scientific">Priapulus caudatus</name>
    <name type="common">Priapulid worm</name>
    <dbReference type="NCBI Taxonomy" id="37621"/>
    <lineage>
        <taxon>Eukaryota</taxon>
        <taxon>Metazoa</taxon>
        <taxon>Ecdysozoa</taxon>
        <taxon>Scalidophora</taxon>
        <taxon>Priapulida</taxon>
        <taxon>Priapulimorpha</taxon>
        <taxon>Priapulimorphida</taxon>
        <taxon>Priapulidae</taxon>
        <taxon>Priapulus</taxon>
    </lineage>
</organism>
<proteinExistence type="predicted"/>
<sequence length="340" mass="36158">MCALWSSNSNSNGGAAGSSERVAIEPAMRVRVNVEGKVFLIPLPRHEADERRISWLAGEASQRYYAANGRWPQLTLYTKDGTALGSDDIVTDLVTNNEEIVASVETWEMPPVAERYASACEAARTPRYNNITAALRMADSTHCLRLRDLAMRLHQARPLLRSLPGEYALTVLDLSGNRLGDEGCKELGHALPSLDALATLNLLGNEVTQRGLRELVDGGSAGGPRLPALCNLELGFNLLGDACARPLAAVLAHAPRLASLGLCACDLTAAVFQDAALAGALAALESLRCVDATWNELGVSGTRLLHGCVRSGVTVSHDVVSPRACDCDGVYDRQADGCVA</sequence>
<dbReference type="Gene3D" id="3.10.20.90">
    <property type="entry name" value="Phosphatidylinositol 3-kinase Catalytic Subunit, Chain A, domain 1"/>
    <property type="match status" value="1"/>
</dbReference>
<protein>
    <submittedName>
        <fullName evidence="5">Tonsoku-like protein</fullName>
    </submittedName>
</protein>
<gene>
    <name evidence="5" type="primary">LOC106820773</name>
</gene>
<dbReference type="Pfam" id="PF13516">
    <property type="entry name" value="LRR_6"/>
    <property type="match status" value="1"/>
</dbReference>
<evidence type="ECO:0000256" key="2">
    <source>
        <dbReference type="ARBA" id="ARBA00022737"/>
    </source>
</evidence>
<dbReference type="PANTHER" id="PTHR46358">
    <property type="entry name" value="TONSOKU-LIKE PROTEIN"/>
    <property type="match status" value="1"/>
</dbReference>
<dbReference type="Gene3D" id="3.80.10.10">
    <property type="entry name" value="Ribonuclease Inhibitor"/>
    <property type="match status" value="1"/>
</dbReference>
<reference evidence="5" key="1">
    <citation type="submission" date="2025-08" db="UniProtKB">
        <authorList>
            <consortium name="RefSeq"/>
        </authorList>
    </citation>
    <scope>IDENTIFICATION</scope>
</reference>
<evidence type="ECO:0000313" key="4">
    <source>
        <dbReference type="Proteomes" id="UP000695022"/>
    </source>
</evidence>